<name>A0A392V574_9FABA</name>
<dbReference type="Proteomes" id="UP000265520">
    <property type="component" value="Unassembled WGS sequence"/>
</dbReference>
<feature type="non-terminal residue" evidence="1">
    <location>
        <position position="1"/>
    </location>
</feature>
<dbReference type="AlphaFoldDB" id="A0A392V574"/>
<accession>A0A392V574</accession>
<keyword evidence="2" id="KW-1185">Reference proteome</keyword>
<comment type="caution">
    <text evidence="1">The sequence shown here is derived from an EMBL/GenBank/DDBJ whole genome shotgun (WGS) entry which is preliminary data.</text>
</comment>
<sequence length="42" mass="4933">AKNYVDLTYLKYFKDLDRVDNYSRDIAALAFLYQELTNATVP</sequence>
<proteinExistence type="predicted"/>
<evidence type="ECO:0000313" key="2">
    <source>
        <dbReference type="Proteomes" id="UP000265520"/>
    </source>
</evidence>
<organism evidence="1 2">
    <name type="scientific">Trifolium medium</name>
    <dbReference type="NCBI Taxonomy" id="97028"/>
    <lineage>
        <taxon>Eukaryota</taxon>
        <taxon>Viridiplantae</taxon>
        <taxon>Streptophyta</taxon>
        <taxon>Embryophyta</taxon>
        <taxon>Tracheophyta</taxon>
        <taxon>Spermatophyta</taxon>
        <taxon>Magnoliopsida</taxon>
        <taxon>eudicotyledons</taxon>
        <taxon>Gunneridae</taxon>
        <taxon>Pentapetalae</taxon>
        <taxon>rosids</taxon>
        <taxon>fabids</taxon>
        <taxon>Fabales</taxon>
        <taxon>Fabaceae</taxon>
        <taxon>Papilionoideae</taxon>
        <taxon>50 kb inversion clade</taxon>
        <taxon>NPAAA clade</taxon>
        <taxon>Hologalegina</taxon>
        <taxon>IRL clade</taxon>
        <taxon>Trifolieae</taxon>
        <taxon>Trifolium</taxon>
    </lineage>
</organism>
<evidence type="ECO:0000313" key="1">
    <source>
        <dbReference type="EMBL" id="MCI83458.1"/>
    </source>
</evidence>
<dbReference type="EMBL" id="LXQA011067611">
    <property type="protein sequence ID" value="MCI83458.1"/>
    <property type="molecule type" value="Genomic_DNA"/>
</dbReference>
<protein>
    <submittedName>
        <fullName evidence="1">Uncharacterized protein</fullName>
    </submittedName>
</protein>
<reference evidence="1 2" key="1">
    <citation type="journal article" date="2018" name="Front. Plant Sci.">
        <title>Red Clover (Trifolium pratense) and Zigzag Clover (T. medium) - A Picture of Genomic Similarities and Differences.</title>
        <authorList>
            <person name="Dluhosova J."/>
            <person name="Istvanek J."/>
            <person name="Nedelnik J."/>
            <person name="Repkova J."/>
        </authorList>
    </citation>
    <scope>NUCLEOTIDE SEQUENCE [LARGE SCALE GENOMIC DNA]</scope>
    <source>
        <strain evidence="2">cv. 10/8</strain>
        <tissue evidence="1">Leaf</tissue>
    </source>
</reference>